<feature type="signal peptide" evidence="1">
    <location>
        <begin position="1"/>
        <end position="15"/>
    </location>
</feature>
<name>Q01NC1_SOLUE</name>
<protein>
    <recommendedName>
        <fullName evidence="3">PHP C-terminal domain protein</fullName>
    </recommendedName>
</protein>
<dbReference type="AlphaFoldDB" id="Q01NC1"/>
<dbReference type="HOGENOM" id="CLU_060721_1_0_0"/>
<dbReference type="OrthoDB" id="9802809at2"/>
<dbReference type="Pfam" id="PF19799">
    <property type="entry name" value="DUF6282"/>
    <property type="match status" value="1"/>
</dbReference>
<dbReference type="InterPro" id="IPR032466">
    <property type="entry name" value="Metal_Hydrolase"/>
</dbReference>
<evidence type="ECO:0008006" key="3">
    <source>
        <dbReference type="Google" id="ProtNLM"/>
    </source>
</evidence>
<dbReference type="InParanoid" id="Q01NC1"/>
<feature type="chain" id="PRO_5012022882" description="PHP C-terminal domain protein" evidence="1">
    <location>
        <begin position="16"/>
        <end position="279"/>
    </location>
</feature>
<dbReference type="eggNOG" id="COG1735">
    <property type="taxonomic scope" value="Bacteria"/>
</dbReference>
<evidence type="ECO:0000256" key="1">
    <source>
        <dbReference type="SAM" id="SignalP"/>
    </source>
</evidence>
<reference evidence="2" key="1">
    <citation type="submission" date="2006-10" db="EMBL/GenBank/DDBJ databases">
        <title>Complete sequence of Solibacter usitatus Ellin6076.</title>
        <authorList>
            <consortium name="US DOE Joint Genome Institute"/>
            <person name="Copeland A."/>
            <person name="Lucas S."/>
            <person name="Lapidus A."/>
            <person name="Barry K."/>
            <person name="Detter J.C."/>
            <person name="Glavina del Rio T."/>
            <person name="Hammon N."/>
            <person name="Israni S."/>
            <person name="Dalin E."/>
            <person name="Tice H."/>
            <person name="Pitluck S."/>
            <person name="Thompson L.S."/>
            <person name="Brettin T."/>
            <person name="Bruce D."/>
            <person name="Han C."/>
            <person name="Tapia R."/>
            <person name="Gilna P."/>
            <person name="Schmutz J."/>
            <person name="Larimer F."/>
            <person name="Land M."/>
            <person name="Hauser L."/>
            <person name="Kyrpides N."/>
            <person name="Mikhailova N."/>
            <person name="Janssen P.H."/>
            <person name="Kuske C.R."/>
            <person name="Richardson P."/>
        </authorList>
    </citation>
    <scope>NUCLEOTIDE SEQUENCE</scope>
    <source>
        <strain evidence="2">Ellin6076</strain>
    </source>
</reference>
<evidence type="ECO:0000313" key="2">
    <source>
        <dbReference type="EMBL" id="ABJ84705.1"/>
    </source>
</evidence>
<dbReference type="InterPro" id="IPR046249">
    <property type="entry name" value="DUF6282"/>
</dbReference>
<dbReference type="STRING" id="234267.Acid_3734"/>
<accession>Q01NC1</accession>
<organism evidence="2">
    <name type="scientific">Solibacter usitatus (strain Ellin6076)</name>
    <dbReference type="NCBI Taxonomy" id="234267"/>
    <lineage>
        <taxon>Bacteria</taxon>
        <taxon>Pseudomonadati</taxon>
        <taxon>Acidobacteriota</taxon>
        <taxon>Terriglobia</taxon>
        <taxon>Bryobacterales</taxon>
        <taxon>Solibacteraceae</taxon>
        <taxon>Candidatus Solibacter</taxon>
    </lineage>
</organism>
<dbReference type="EMBL" id="CP000473">
    <property type="protein sequence ID" value="ABJ84705.1"/>
    <property type="molecule type" value="Genomic_DNA"/>
</dbReference>
<dbReference type="KEGG" id="sus:Acid_3734"/>
<dbReference type="SUPFAM" id="SSF51556">
    <property type="entry name" value="Metallo-dependent hydrolases"/>
    <property type="match status" value="1"/>
</dbReference>
<proteinExistence type="predicted"/>
<gene>
    <name evidence="2" type="ordered locus">Acid_3734</name>
</gene>
<sequence precursor="true">MKLAGLLLLSGAAYAQLSGVIDIHVHADPDSIPRSIDAIDLARLARERGMRALVLKNHYEPTASLAYVVRKVVPGIEIFGGIDLNRSVGGVNPAAIERMVMVKDGYGRVIWLPTFDAGLVPVSKNGALLPEVREVIALAAKHGLTLETGHSSAAEGLMIVAEAKRAGVRNVVVTHAMLKPIHMSLEQMKQASAAGAWIEFVYNALIGPNKEFDFADYVKAIRGVGVEHCILSSDLGQVGNPLHPDGLVAFFAGLKQAGFTQAEIDRMSKQNPARALGLE</sequence>
<keyword evidence="1" id="KW-0732">Signal</keyword>
<dbReference type="Gene3D" id="3.20.20.140">
    <property type="entry name" value="Metal-dependent hydrolases"/>
    <property type="match status" value="1"/>
</dbReference>